<reference evidence="1" key="1">
    <citation type="journal article" date="2014" name="Front. Microbiol.">
        <title>High frequency of phylogenetically diverse reductive dehalogenase-homologous genes in deep subseafloor sedimentary metagenomes.</title>
        <authorList>
            <person name="Kawai M."/>
            <person name="Futagami T."/>
            <person name="Toyoda A."/>
            <person name="Takaki Y."/>
            <person name="Nishi S."/>
            <person name="Hori S."/>
            <person name="Arai W."/>
            <person name="Tsubouchi T."/>
            <person name="Morono Y."/>
            <person name="Uchiyama I."/>
            <person name="Ito T."/>
            <person name="Fujiyama A."/>
            <person name="Inagaki F."/>
            <person name="Takami H."/>
        </authorList>
    </citation>
    <scope>NUCLEOTIDE SEQUENCE</scope>
    <source>
        <strain evidence="1">Expedition CK06-06</strain>
    </source>
</reference>
<accession>X0UD48</accession>
<proteinExistence type="predicted"/>
<sequence length="78" mass="9186">MAFDKNLDKELFSETKEFETSKIKVGVYSYNDGEKKLQISRENLNQENAQWTFSKLGRMFKDEVEAVIPMMKKALEKM</sequence>
<protein>
    <submittedName>
        <fullName evidence="1">Uncharacterized protein</fullName>
    </submittedName>
</protein>
<name>X0UD48_9ZZZZ</name>
<comment type="caution">
    <text evidence="1">The sequence shown here is derived from an EMBL/GenBank/DDBJ whole genome shotgun (WGS) entry which is preliminary data.</text>
</comment>
<organism evidence="1">
    <name type="scientific">marine sediment metagenome</name>
    <dbReference type="NCBI Taxonomy" id="412755"/>
    <lineage>
        <taxon>unclassified sequences</taxon>
        <taxon>metagenomes</taxon>
        <taxon>ecological metagenomes</taxon>
    </lineage>
</organism>
<dbReference type="EMBL" id="BARS01014946">
    <property type="protein sequence ID" value="GAF98317.1"/>
    <property type="molecule type" value="Genomic_DNA"/>
</dbReference>
<evidence type="ECO:0000313" key="1">
    <source>
        <dbReference type="EMBL" id="GAF98317.1"/>
    </source>
</evidence>
<dbReference type="AlphaFoldDB" id="X0UD48"/>
<gene>
    <name evidence="1" type="ORF">S01H1_24816</name>
</gene>